<gene>
    <name evidence="2" type="ORF">SAMN04488136_1382</name>
</gene>
<evidence type="ECO:0000256" key="1">
    <source>
        <dbReference type="SAM" id="MobiDB-lite"/>
    </source>
</evidence>
<dbReference type="AlphaFoldDB" id="A0A1G8GIR6"/>
<organism evidence="2 3">
    <name type="scientific">Vibrio xiamenensis</name>
    <dbReference type="NCBI Taxonomy" id="861298"/>
    <lineage>
        <taxon>Bacteria</taxon>
        <taxon>Pseudomonadati</taxon>
        <taxon>Pseudomonadota</taxon>
        <taxon>Gammaproteobacteria</taxon>
        <taxon>Vibrionales</taxon>
        <taxon>Vibrionaceae</taxon>
        <taxon>Vibrio</taxon>
    </lineage>
</organism>
<accession>A0A1G8GIR6</accession>
<keyword evidence="3" id="KW-1185">Reference proteome</keyword>
<protein>
    <submittedName>
        <fullName evidence="2">Uncharacterized protein</fullName>
    </submittedName>
</protein>
<dbReference type="RefSeq" id="WP_176765670.1">
    <property type="nucleotide sequence ID" value="NZ_FNDD01000038.1"/>
</dbReference>
<feature type="compositionally biased region" description="Polar residues" evidence="1">
    <location>
        <begin position="1"/>
        <end position="10"/>
    </location>
</feature>
<dbReference type="EMBL" id="FNDD01000038">
    <property type="protein sequence ID" value="SDH94284.1"/>
    <property type="molecule type" value="Genomic_DNA"/>
</dbReference>
<proteinExistence type="predicted"/>
<feature type="compositionally biased region" description="Basic and acidic residues" evidence="1">
    <location>
        <begin position="14"/>
        <end position="32"/>
    </location>
</feature>
<feature type="region of interest" description="Disordered" evidence="1">
    <location>
        <begin position="1"/>
        <end position="32"/>
    </location>
</feature>
<evidence type="ECO:0000313" key="2">
    <source>
        <dbReference type="EMBL" id="SDH94284.1"/>
    </source>
</evidence>
<reference evidence="2 3" key="1">
    <citation type="submission" date="2016-10" db="EMBL/GenBank/DDBJ databases">
        <authorList>
            <person name="de Groot N.N."/>
        </authorList>
    </citation>
    <scope>NUCLEOTIDE SEQUENCE [LARGE SCALE GENOMIC DNA]</scope>
    <source>
        <strain evidence="2 3">CGMCC 1.10228</strain>
    </source>
</reference>
<dbReference type="Proteomes" id="UP000198854">
    <property type="component" value="Unassembled WGS sequence"/>
</dbReference>
<name>A0A1G8GIR6_9VIBR</name>
<sequence>MKKPSTNSKSKTAKVKESSTDEKSNNIHDVRKKIENILLEREQKKLWDL</sequence>
<evidence type="ECO:0000313" key="3">
    <source>
        <dbReference type="Proteomes" id="UP000198854"/>
    </source>
</evidence>